<keyword evidence="8" id="KW-1185">Reference proteome</keyword>
<accession>A0A2U2C9R9</accession>
<sequence length="315" mass="33181">MSSAEHKYDDAARAAWLAYIGGCKQDEIAQIMGISRQSAQRLVSQAMAAGLVKVRIDHPIARCLELAQRLKDRHGLTLCEVVPSLDSVQNSGLAVAHATGDLLESCLMRPEPMVIGLGTGRTLRAAVEHLPHIDCAQHKIVSLTGNIAPDGSTAYYNVLFTIADKITAATFPVPLPVISASVDERAALLGQKTLSVTRALAAQTDMRFVGVGTMTESAPLVIDGFITRGDQRRLRDKGAVGEIIGFVFDARGQLIDDEINSRVSSAEITPGSHPGPVIGAAHGPDKVPAIRAALGGSLLTGLVTDEATAIALTLD</sequence>
<dbReference type="Gene3D" id="3.40.50.1360">
    <property type="match status" value="1"/>
</dbReference>
<dbReference type="GO" id="GO:0006352">
    <property type="term" value="P:DNA-templated transcription initiation"/>
    <property type="evidence" value="ECO:0007669"/>
    <property type="project" value="InterPro"/>
</dbReference>
<dbReference type="Pfam" id="PF12802">
    <property type="entry name" value="MarR_2"/>
    <property type="match status" value="1"/>
</dbReference>
<dbReference type="InterPro" id="IPR036388">
    <property type="entry name" value="WH-like_DNA-bd_sf"/>
</dbReference>
<reference evidence="7 8" key="1">
    <citation type="submission" date="2018-05" db="EMBL/GenBank/DDBJ databases">
        <title>Pararhodobacter marina sp. nov., isolated from deep-sea water of the Indian Ocean.</title>
        <authorList>
            <person name="Lai Q.Sr."/>
            <person name="Liu X."/>
            <person name="Shao Z."/>
        </authorList>
    </citation>
    <scope>NUCLEOTIDE SEQUENCE [LARGE SCALE GENOMIC DNA]</scope>
    <source>
        <strain evidence="7 8">CIC4N-9</strain>
    </source>
</reference>
<dbReference type="RefSeq" id="WP_109533481.1">
    <property type="nucleotide sequence ID" value="NZ_CAXPUO010000041.1"/>
</dbReference>
<dbReference type="OrthoDB" id="7065657at2"/>
<dbReference type="GO" id="GO:0030246">
    <property type="term" value="F:carbohydrate binding"/>
    <property type="evidence" value="ECO:0007669"/>
    <property type="project" value="InterPro"/>
</dbReference>
<dbReference type="SUPFAM" id="SSF100950">
    <property type="entry name" value="NagB/RpiA/CoA transferase-like"/>
    <property type="match status" value="1"/>
</dbReference>
<gene>
    <name evidence="7" type="ORF">C4N9_11585</name>
</gene>
<comment type="similarity">
    <text evidence="1">Belongs to the SorC transcriptional regulatory family.</text>
</comment>
<evidence type="ECO:0000259" key="6">
    <source>
        <dbReference type="Pfam" id="PF12802"/>
    </source>
</evidence>
<name>A0A2U2C9R9_9RHOB</name>
<evidence type="ECO:0000259" key="5">
    <source>
        <dbReference type="Pfam" id="PF04198"/>
    </source>
</evidence>
<dbReference type="EMBL" id="QEYD01000006">
    <property type="protein sequence ID" value="PWE28620.1"/>
    <property type="molecule type" value="Genomic_DNA"/>
</dbReference>
<evidence type="ECO:0000313" key="8">
    <source>
        <dbReference type="Proteomes" id="UP000244940"/>
    </source>
</evidence>
<keyword evidence="2" id="KW-0805">Transcription regulation</keyword>
<dbReference type="GeneID" id="94365534"/>
<dbReference type="PANTHER" id="PTHR34294:SF1">
    <property type="entry name" value="TRANSCRIPTIONAL REGULATOR LSRR"/>
    <property type="match status" value="1"/>
</dbReference>
<comment type="caution">
    <text evidence="7">The sequence shown here is derived from an EMBL/GenBank/DDBJ whole genome shotgun (WGS) entry which is preliminary data.</text>
</comment>
<dbReference type="InterPro" id="IPR037171">
    <property type="entry name" value="NagB/RpiA_transferase-like"/>
</dbReference>
<evidence type="ECO:0000313" key="7">
    <source>
        <dbReference type="EMBL" id="PWE28620.1"/>
    </source>
</evidence>
<dbReference type="PANTHER" id="PTHR34294">
    <property type="entry name" value="TRANSCRIPTIONAL REGULATOR-RELATED"/>
    <property type="match status" value="1"/>
</dbReference>
<dbReference type="InterPro" id="IPR051054">
    <property type="entry name" value="SorC_transcr_regulators"/>
</dbReference>
<dbReference type="InterPro" id="IPR007324">
    <property type="entry name" value="Sugar-bd_dom_put"/>
</dbReference>
<dbReference type="Gene3D" id="1.10.10.10">
    <property type="entry name" value="Winged helix-like DNA-binding domain superfamily/Winged helix DNA-binding domain"/>
    <property type="match status" value="1"/>
</dbReference>
<keyword evidence="4" id="KW-0804">Transcription</keyword>
<feature type="domain" description="HTH marR-type" evidence="6">
    <location>
        <begin position="16"/>
        <end position="55"/>
    </location>
</feature>
<protein>
    <submittedName>
        <fullName evidence="7">DNA-binding transcriptional regulator</fullName>
    </submittedName>
</protein>
<dbReference type="Pfam" id="PF04198">
    <property type="entry name" value="Sugar-bind"/>
    <property type="match status" value="1"/>
</dbReference>
<organism evidence="7 8">
    <name type="scientific">Pararhodobacter marinus</name>
    <dbReference type="NCBI Taxonomy" id="2184063"/>
    <lineage>
        <taxon>Bacteria</taxon>
        <taxon>Pseudomonadati</taxon>
        <taxon>Pseudomonadota</taxon>
        <taxon>Alphaproteobacteria</taxon>
        <taxon>Rhodobacterales</taxon>
        <taxon>Paracoccaceae</taxon>
        <taxon>Pararhodobacter</taxon>
    </lineage>
</organism>
<evidence type="ECO:0000256" key="3">
    <source>
        <dbReference type="ARBA" id="ARBA00023125"/>
    </source>
</evidence>
<keyword evidence="3 7" id="KW-0238">DNA-binding</keyword>
<dbReference type="AlphaFoldDB" id="A0A2U2C9R9"/>
<dbReference type="GO" id="GO:0016987">
    <property type="term" value="F:sigma factor activity"/>
    <property type="evidence" value="ECO:0007669"/>
    <property type="project" value="InterPro"/>
</dbReference>
<feature type="domain" description="Sugar-binding" evidence="5">
    <location>
        <begin position="59"/>
        <end position="312"/>
    </location>
</feature>
<evidence type="ECO:0000256" key="1">
    <source>
        <dbReference type="ARBA" id="ARBA00010466"/>
    </source>
</evidence>
<evidence type="ECO:0000256" key="2">
    <source>
        <dbReference type="ARBA" id="ARBA00023015"/>
    </source>
</evidence>
<dbReference type="Proteomes" id="UP000244940">
    <property type="component" value="Unassembled WGS sequence"/>
</dbReference>
<proteinExistence type="inferred from homology"/>
<evidence type="ECO:0000256" key="4">
    <source>
        <dbReference type="ARBA" id="ARBA00023163"/>
    </source>
</evidence>
<dbReference type="InterPro" id="IPR000835">
    <property type="entry name" value="HTH_MarR-typ"/>
</dbReference>
<dbReference type="GO" id="GO:0003677">
    <property type="term" value="F:DNA binding"/>
    <property type="evidence" value="ECO:0007669"/>
    <property type="project" value="UniProtKB-KW"/>
</dbReference>